<name>A0A1Q9E344_SYMMI</name>
<sequence length="592" mass="63085">MERRGLDFLGQCLRLRDDDRPSALGLLRHAHLLDFWEVLDYGRTATVQVGLDEDVMTLQRRAEIALGVGTGRLLDSSGSSLDSFASIKNAKLQAGDSLTLQIRRVQACATKGAFASLCGDGRHLLPFLVTDRRLLLLFLVTDRIKIQATRYAFAAILGDGSVVTWGHADDGGDSSAVQAQLKNVRQIQATCRAFAAILGDGSVVTWGDANRGGDSSAAQAQLKNVQQIQTSGQAFAAILGDGSVVTWGAADHGGDSSAVQDQLKTVQQIQATRYAFAAILGDGSVVTWGHADDGGDSSAVQAQLKNVQQIQSNDAAFAAILGDGSVVTWGSAQHGGDSCAVQVQLENVQHVQGSGNHHHGGAFAAILGDGAVVSWGNPYFGGDSYTVQDQLKNVQQIQATTYGAFAAILGDGSDFDDVPRVAHINLAIDDSEEVDPEHIVQAIVEEVHLVSHAWHLRPWNPPAGGVMTAGLLPEKADKGRMPKAVAHQQTHGTTGLNLREGVGRRPGGTDFDGILQEGLQSLARQVQAHHEYLMQVKKHQPFHPRGARFSVAPSALGRHSGTEDRPYSADVGSFQGQRPMKDIGVQRLRGEE</sequence>
<proteinExistence type="predicted"/>
<reference evidence="2 3" key="1">
    <citation type="submission" date="2016-02" db="EMBL/GenBank/DDBJ databases">
        <title>Genome analysis of coral dinoflagellate symbionts highlights evolutionary adaptations to a symbiotic lifestyle.</title>
        <authorList>
            <person name="Aranda M."/>
            <person name="Li Y."/>
            <person name="Liew Y.J."/>
            <person name="Baumgarten S."/>
            <person name="Simakov O."/>
            <person name="Wilson M."/>
            <person name="Piel J."/>
            <person name="Ashoor H."/>
            <person name="Bougouffa S."/>
            <person name="Bajic V.B."/>
            <person name="Ryu T."/>
            <person name="Ravasi T."/>
            <person name="Bayer T."/>
            <person name="Micklem G."/>
            <person name="Kim H."/>
            <person name="Bhak J."/>
            <person name="Lajeunesse T.C."/>
            <person name="Voolstra C.R."/>
        </authorList>
    </citation>
    <scope>NUCLEOTIDE SEQUENCE [LARGE SCALE GENOMIC DNA]</scope>
    <source>
        <strain evidence="2 3">CCMP2467</strain>
    </source>
</reference>
<dbReference type="EMBL" id="LSRX01000279">
    <property type="protein sequence ID" value="OLQ01848.1"/>
    <property type="molecule type" value="Genomic_DNA"/>
</dbReference>
<evidence type="ECO:0000313" key="3">
    <source>
        <dbReference type="Proteomes" id="UP000186817"/>
    </source>
</evidence>
<organism evidence="2 3">
    <name type="scientific">Symbiodinium microadriaticum</name>
    <name type="common">Dinoflagellate</name>
    <name type="synonym">Zooxanthella microadriatica</name>
    <dbReference type="NCBI Taxonomy" id="2951"/>
    <lineage>
        <taxon>Eukaryota</taxon>
        <taxon>Sar</taxon>
        <taxon>Alveolata</taxon>
        <taxon>Dinophyceae</taxon>
        <taxon>Suessiales</taxon>
        <taxon>Symbiodiniaceae</taxon>
        <taxon>Symbiodinium</taxon>
    </lineage>
</organism>
<feature type="region of interest" description="Disordered" evidence="1">
    <location>
        <begin position="555"/>
        <end position="592"/>
    </location>
</feature>
<dbReference type="InterPro" id="IPR051553">
    <property type="entry name" value="Ran_GTPase-activating"/>
</dbReference>
<dbReference type="Gene3D" id="2.130.10.30">
    <property type="entry name" value="Regulator of chromosome condensation 1/beta-lactamase-inhibitor protein II"/>
    <property type="match status" value="2"/>
</dbReference>
<evidence type="ECO:0000313" key="2">
    <source>
        <dbReference type="EMBL" id="OLQ01848.1"/>
    </source>
</evidence>
<dbReference type="PANTHER" id="PTHR45982">
    <property type="entry name" value="REGULATOR OF CHROMOSOME CONDENSATION"/>
    <property type="match status" value="1"/>
</dbReference>
<dbReference type="PANTHER" id="PTHR45982:SF1">
    <property type="entry name" value="REGULATOR OF CHROMOSOME CONDENSATION"/>
    <property type="match status" value="1"/>
</dbReference>
<evidence type="ECO:0000256" key="1">
    <source>
        <dbReference type="SAM" id="MobiDB-lite"/>
    </source>
</evidence>
<keyword evidence="3" id="KW-1185">Reference proteome</keyword>
<accession>A0A1Q9E344</accession>
<dbReference type="InterPro" id="IPR009091">
    <property type="entry name" value="RCC1/BLIP-II"/>
</dbReference>
<gene>
    <name evidence="2" type="ORF">AK812_SmicGene15376</name>
</gene>
<dbReference type="Proteomes" id="UP000186817">
    <property type="component" value="Unassembled WGS sequence"/>
</dbReference>
<evidence type="ECO:0008006" key="4">
    <source>
        <dbReference type="Google" id="ProtNLM"/>
    </source>
</evidence>
<dbReference type="AlphaFoldDB" id="A0A1Q9E344"/>
<comment type="caution">
    <text evidence="2">The sequence shown here is derived from an EMBL/GenBank/DDBJ whole genome shotgun (WGS) entry which is preliminary data.</text>
</comment>
<protein>
    <recommendedName>
        <fullName evidence="4">E3 ubiquitin-protein ligase HERC2</fullName>
    </recommendedName>
</protein>
<dbReference type="SUPFAM" id="SSF50985">
    <property type="entry name" value="RCC1/BLIP-II"/>
    <property type="match status" value="1"/>
</dbReference>
<dbReference type="OrthoDB" id="408734at2759"/>